<organism evidence="1 2">
    <name type="scientific">Coemansia helicoidea</name>
    <dbReference type="NCBI Taxonomy" id="1286919"/>
    <lineage>
        <taxon>Eukaryota</taxon>
        <taxon>Fungi</taxon>
        <taxon>Fungi incertae sedis</taxon>
        <taxon>Zoopagomycota</taxon>
        <taxon>Kickxellomycotina</taxon>
        <taxon>Kickxellomycetes</taxon>
        <taxon>Kickxellales</taxon>
        <taxon>Kickxellaceae</taxon>
        <taxon>Coemansia</taxon>
    </lineage>
</organism>
<sequence length="163" mass="17737">MSDPQKKERVHFGSLERDAVAYAKRKREEDEEATRGDAAAAEAPGGGGGARLPGADIDLDLIDEVIDDEEDKMLSEEALEARRRAMAEFERKRVARSIAVPTNDAQVKEMLRKHGHPICLFGEDAGDRRSRLRYLLSKQAAGETPAGDGAASARDSADESDSD</sequence>
<reference evidence="1" key="1">
    <citation type="submission" date="2022-07" db="EMBL/GenBank/DDBJ databases">
        <title>Phylogenomic reconstructions and comparative analyses of Kickxellomycotina fungi.</title>
        <authorList>
            <person name="Reynolds N.K."/>
            <person name="Stajich J.E."/>
            <person name="Barry K."/>
            <person name="Grigoriev I.V."/>
            <person name="Crous P."/>
            <person name="Smith M.E."/>
        </authorList>
    </citation>
    <scope>NUCLEOTIDE SEQUENCE</scope>
    <source>
        <strain evidence="1">BCRC 34780</strain>
    </source>
</reference>
<dbReference type="EMBL" id="JANBUN010002199">
    <property type="protein sequence ID" value="KAJ2795335.1"/>
    <property type="molecule type" value="Genomic_DNA"/>
</dbReference>
<protein>
    <submittedName>
        <fullName evidence="1">Uncharacterized protein</fullName>
    </submittedName>
</protein>
<name>A0ACC1KUH3_9FUNG</name>
<comment type="caution">
    <text evidence="1">The sequence shown here is derived from an EMBL/GenBank/DDBJ whole genome shotgun (WGS) entry which is preliminary data.</text>
</comment>
<accession>A0ACC1KUH3</accession>
<feature type="non-terminal residue" evidence="1">
    <location>
        <position position="163"/>
    </location>
</feature>
<evidence type="ECO:0000313" key="1">
    <source>
        <dbReference type="EMBL" id="KAJ2795335.1"/>
    </source>
</evidence>
<gene>
    <name evidence="1" type="ORF">H4R21_005151</name>
</gene>
<dbReference type="Proteomes" id="UP001140087">
    <property type="component" value="Unassembled WGS sequence"/>
</dbReference>
<proteinExistence type="predicted"/>
<evidence type="ECO:0000313" key="2">
    <source>
        <dbReference type="Proteomes" id="UP001140087"/>
    </source>
</evidence>
<keyword evidence="2" id="KW-1185">Reference proteome</keyword>